<protein>
    <recommendedName>
        <fullName evidence="1">HTH marR-type domain-containing protein</fullName>
    </recommendedName>
</protein>
<dbReference type="Proteomes" id="UP000217289">
    <property type="component" value="Chromosome"/>
</dbReference>
<dbReference type="PANTHER" id="PTHR33164">
    <property type="entry name" value="TRANSCRIPTIONAL REGULATOR, MARR FAMILY"/>
    <property type="match status" value="1"/>
</dbReference>
<dbReference type="GO" id="GO:0006950">
    <property type="term" value="P:response to stress"/>
    <property type="evidence" value="ECO:0007669"/>
    <property type="project" value="TreeGrafter"/>
</dbReference>
<sequence length="132" mass="14751">MNRQLNAQTRRPIHHLVALKVIALGEVRSQVELAERLSIDAPAASRLVDRLVEDGLVTRSAGENRRCVKLQVTHSVWPEVEILGEAARRVDAEVGRHLSAEEMGELRRLLDKLLASLAQNTVVPEKHAESER</sequence>
<reference evidence="2 3" key="1">
    <citation type="submission" date="2017-06" db="EMBL/GenBank/DDBJ databases">
        <authorList>
            <person name="Kim H.J."/>
            <person name="Triplett B.A."/>
        </authorList>
    </citation>
    <scope>NUCLEOTIDE SEQUENCE [LARGE SCALE GENOMIC DNA]</scope>
    <source>
        <strain evidence="2 3">DSM 14713</strain>
    </source>
</reference>
<name>A0A250IP82_9BACT</name>
<gene>
    <name evidence="2" type="ORF">MEBOL_006549</name>
</gene>
<dbReference type="PRINTS" id="PR00598">
    <property type="entry name" value="HTHMARR"/>
</dbReference>
<keyword evidence="3" id="KW-1185">Reference proteome</keyword>
<dbReference type="SMART" id="SM00347">
    <property type="entry name" value="HTH_MARR"/>
    <property type="match status" value="1"/>
</dbReference>
<evidence type="ECO:0000313" key="3">
    <source>
        <dbReference type="Proteomes" id="UP000217289"/>
    </source>
</evidence>
<dbReference type="KEGG" id="mbd:MEBOL_006549"/>
<feature type="domain" description="HTH marR-type" evidence="1">
    <location>
        <begin position="1"/>
        <end position="115"/>
    </location>
</feature>
<dbReference type="InterPro" id="IPR000835">
    <property type="entry name" value="HTH_MarR-typ"/>
</dbReference>
<dbReference type="EMBL" id="CP022163">
    <property type="protein sequence ID" value="ATB33060.1"/>
    <property type="molecule type" value="Genomic_DNA"/>
</dbReference>
<dbReference type="SUPFAM" id="SSF46785">
    <property type="entry name" value="Winged helix' DNA-binding domain"/>
    <property type="match status" value="1"/>
</dbReference>
<organism evidence="2 3">
    <name type="scientific">Melittangium boletus DSM 14713</name>
    <dbReference type="NCBI Taxonomy" id="1294270"/>
    <lineage>
        <taxon>Bacteria</taxon>
        <taxon>Pseudomonadati</taxon>
        <taxon>Myxococcota</taxon>
        <taxon>Myxococcia</taxon>
        <taxon>Myxococcales</taxon>
        <taxon>Cystobacterineae</taxon>
        <taxon>Archangiaceae</taxon>
        <taxon>Melittangium</taxon>
    </lineage>
</organism>
<dbReference type="InterPro" id="IPR036390">
    <property type="entry name" value="WH_DNA-bd_sf"/>
</dbReference>
<dbReference type="AlphaFoldDB" id="A0A250IP82"/>
<dbReference type="Gene3D" id="1.10.10.10">
    <property type="entry name" value="Winged helix-like DNA-binding domain superfamily/Winged helix DNA-binding domain"/>
    <property type="match status" value="1"/>
</dbReference>
<evidence type="ECO:0000259" key="1">
    <source>
        <dbReference type="PROSITE" id="PS50995"/>
    </source>
</evidence>
<evidence type="ECO:0000313" key="2">
    <source>
        <dbReference type="EMBL" id="ATB33060.1"/>
    </source>
</evidence>
<accession>A0A250IP82</accession>
<dbReference type="InterPro" id="IPR039422">
    <property type="entry name" value="MarR/SlyA-like"/>
</dbReference>
<dbReference type="Pfam" id="PF12802">
    <property type="entry name" value="MarR_2"/>
    <property type="match status" value="1"/>
</dbReference>
<proteinExistence type="predicted"/>
<dbReference type="InterPro" id="IPR036388">
    <property type="entry name" value="WH-like_DNA-bd_sf"/>
</dbReference>
<dbReference type="GO" id="GO:0003700">
    <property type="term" value="F:DNA-binding transcription factor activity"/>
    <property type="evidence" value="ECO:0007669"/>
    <property type="project" value="InterPro"/>
</dbReference>
<dbReference type="PANTHER" id="PTHR33164:SF43">
    <property type="entry name" value="HTH-TYPE TRANSCRIPTIONAL REPRESSOR YETL"/>
    <property type="match status" value="1"/>
</dbReference>
<dbReference type="PROSITE" id="PS50995">
    <property type="entry name" value="HTH_MARR_2"/>
    <property type="match status" value="1"/>
</dbReference>